<reference evidence="2 3" key="1">
    <citation type="submission" date="2020-07" db="EMBL/GenBank/DDBJ databases">
        <title>Comparative genomics of pyrophilous fungi reveals a link between fire events and developmental genes.</title>
        <authorList>
            <consortium name="DOE Joint Genome Institute"/>
            <person name="Steindorff A.S."/>
            <person name="Carver A."/>
            <person name="Calhoun S."/>
            <person name="Stillman K."/>
            <person name="Liu H."/>
            <person name="Lipzen A."/>
            <person name="Pangilinan J."/>
            <person name="Labutti K."/>
            <person name="Bruns T.D."/>
            <person name="Grigoriev I.V."/>
        </authorList>
    </citation>
    <scope>NUCLEOTIDE SEQUENCE [LARGE SCALE GENOMIC DNA]</scope>
    <source>
        <strain evidence="2 3">CBS 144469</strain>
    </source>
</reference>
<gene>
    <name evidence="2" type="ORF">DFP72DRAFT_916348</name>
</gene>
<keyword evidence="3" id="KW-1185">Reference proteome</keyword>
<sequence>MYESAHPNQRHSTTTSSAAQFRRQRPRTKHLCRFLGMTLPSIGPTISTTTPTPKPDHEPERPAQLTPTFIRHLSELRSTRIDPWKSIHRRNSRHPTSRTQRNIRRAREYDRIRHIRRPDHIPRLICSCVARCPIASERLPTGHELRKISRTQRARCYKGSGTCGNAYWHSYLSSLYL</sequence>
<evidence type="ECO:0000313" key="3">
    <source>
        <dbReference type="Proteomes" id="UP000521943"/>
    </source>
</evidence>
<protein>
    <submittedName>
        <fullName evidence="2">Uncharacterized protein</fullName>
    </submittedName>
</protein>
<dbReference type="Proteomes" id="UP000521943">
    <property type="component" value="Unassembled WGS sequence"/>
</dbReference>
<proteinExistence type="predicted"/>
<evidence type="ECO:0000256" key="1">
    <source>
        <dbReference type="SAM" id="MobiDB-lite"/>
    </source>
</evidence>
<dbReference type="EMBL" id="JACGCI010000070">
    <property type="protein sequence ID" value="KAF6748580.1"/>
    <property type="molecule type" value="Genomic_DNA"/>
</dbReference>
<organism evidence="2 3">
    <name type="scientific">Ephemerocybe angulata</name>
    <dbReference type="NCBI Taxonomy" id="980116"/>
    <lineage>
        <taxon>Eukaryota</taxon>
        <taxon>Fungi</taxon>
        <taxon>Dikarya</taxon>
        <taxon>Basidiomycota</taxon>
        <taxon>Agaricomycotina</taxon>
        <taxon>Agaricomycetes</taxon>
        <taxon>Agaricomycetidae</taxon>
        <taxon>Agaricales</taxon>
        <taxon>Agaricineae</taxon>
        <taxon>Psathyrellaceae</taxon>
        <taxon>Ephemerocybe</taxon>
    </lineage>
</organism>
<feature type="region of interest" description="Disordered" evidence="1">
    <location>
        <begin position="1"/>
        <end position="26"/>
    </location>
</feature>
<accession>A0A8H6LZE2</accession>
<feature type="compositionally biased region" description="Polar residues" evidence="1">
    <location>
        <begin position="1"/>
        <end position="19"/>
    </location>
</feature>
<comment type="caution">
    <text evidence="2">The sequence shown here is derived from an EMBL/GenBank/DDBJ whole genome shotgun (WGS) entry which is preliminary data.</text>
</comment>
<feature type="compositionally biased region" description="Low complexity" evidence="1">
    <location>
        <begin position="41"/>
        <end position="51"/>
    </location>
</feature>
<dbReference type="AlphaFoldDB" id="A0A8H6LZE2"/>
<name>A0A8H6LZE2_9AGAR</name>
<evidence type="ECO:0000313" key="2">
    <source>
        <dbReference type="EMBL" id="KAF6748580.1"/>
    </source>
</evidence>
<feature type="region of interest" description="Disordered" evidence="1">
    <location>
        <begin position="41"/>
        <end position="63"/>
    </location>
</feature>